<keyword evidence="8" id="KW-0472">Membrane</keyword>
<keyword evidence="5 8" id="KW-0249">Electron transport</keyword>
<dbReference type="AlphaFoldDB" id="A0A127F7C0"/>
<evidence type="ECO:0000256" key="2">
    <source>
        <dbReference type="ARBA" id="ARBA00022485"/>
    </source>
</evidence>
<dbReference type="Pfam" id="PF01512">
    <property type="entry name" value="Complex1_51K"/>
    <property type="match status" value="1"/>
</dbReference>
<keyword evidence="7 8" id="KW-0411">Iron-sulfur</keyword>
<dbReference type="PATRIC" id="fig|465721.4.peg.874"/>
<dbReference type="PANTHER" id="PTHR43034">
    <property type="entry name" value="ION-TRANSLOCATING OXIDOREDUCTASE COMPLEX SUBUNIT C"/>
    <property type="match status" value="1"/>
</dbReference>
<dbReference type="GO" id="GO:0009055">
    <property type="term" value="F:electron transfer activity"/>
    <property type="evidence" value="ECO:0007669"/>
    <property type="project" value="InterPro"/>
</dbReference>
<evidence type="ECO:0000256" key="8">
    <source>
        <dbReference type="HAMAP-Rule" id="MF_00461"/>
    </source>
</evidence>
<evidence type="ECO:0000313" key="11">
    <source>
        <dbReference type="EMBL" id="AMN46297.1"/>
    </source>
</evidence>
<comment type="function">
    <text evidence="8">Part of a membrane-bound complex that couples electron transfer with translocation of ions across the membrane.</text>
</comment>
<evidence type="ECO:0000256" key="6">
    <source>
        <dbReference type="ARBA" id="ARBA00023004"/>
    </source>
</evidence>
<comment type="subcellular location">
    <subcellularLocation>
        <location evidence="8">Cell inner membrane</location>
        <topology evidence="8">Peripheral membrane protein</topology>
    </subcellularLocation>
</comment>
<evidence type="ECO:0000256" key="4">
    <source>
        <dbReference type="ARBA" id="ARBA00022737"/>
    </source>
</evidence>
<evidence type="ECO:0000313" key="12">
    <source>
        <dbReference type="Proteomes" id="UP000070250"/>
    </source>
</evidence>
<dbReference type="Pfam" id="PF13375">
    <property type="entry name" value="RnfC_N"/>
    <property type="match status" value="1"/>
</dbReference>
<dbReference type="GO" id="GO:0005886">
    <property type="term" value="C:plasma membrane"/>
    <property type="evidence" value="ECO:0007669"/>
    <property type="project" value="UniProtKB-SubCell"/>
</dbReference>
<evidence type="ECO:0000256" key="1">
    <source>
        <dbReference type="ARBA" id="ARBA00022448"/>
    </source>
</evidence>
<dbReference type="InterPro" id="IPR010208">
    <property type="entry name" value="Ion_transpt_RnfC/RsxC"/>
</dbReference>
<dbReference type="EMBL" id="CP011971">
    <property type="protein sequence ID" value="AMN46297.1"/>
    <property type="molecule type" value="Genomic_DNA"/>
</dbReference>
<keyword evidence="4 8" id="KW-0677">Repeat</keyword>
<dbReference type="Gene3D" id="3.30.70.20">
    <property type="match status" value="1"/>
</dbReference>
<dbReference type="HAMAP" id="MF_00461">
    <property type="entry name" value="RsxC_RnfC"/>
    <property type="match status" value="1"/>
</dbReference>
<name>A0A127F7C0_STEDE</name>
<feature type="compositionally biased region" description="Basic and acidic residues" evidence="9">
    <location>
        <begin position="1"/>
        <end position="11"/>
    </location>
</feature>
<evidence type="ECO:0000256" key="9">
    <source>
        <dbReference type="SAM" id="MobiDB-lite"/>
    </source>
</evidence>
<feature type="domain" description="4Fe-4S ferredoxin-type" evidence="10">
    <location>
        <begin position="429"/>
        <end position="459"/>
    </location>
</feature>
<feature type="region of interest" description="Disordered" evidence="9">
    <location>
        <begin position="1"/>
        <end position="48"/>
    </location>
</feature>
<dbReference type="KEGG" id="sdf:ACG33_04080"/>
<keyword evidence="3 8" id="KW-0479">Metal-binding</keyword>
<keyword evidence="8" id="KW-0997">Cell inner membrane</keyword>
<dbReference type="NCBIfam" id="NF003454">
    <property type="entry name" value="PRK05035.1"/>
    <property type="match status" value="1"/>
</dbReference>
<gene>
    <name evidence="8" type="primary">rnfC</name>
    <name evidence="11" type="ORF">ACG33_04080</name>
</gene>
<feature type="binding site" evidence="8">
    <location>
        <position position="394"/>
    </location>
    <ligand>
        <name>[4Fe-4S] cluster</name>
        <dbReference type="ChEBI" id="CHEBI:49883"/>
        <label>1</label>
    </ligand>
</feature>
<dbReference type="Pfam" id="PF13534">
    <property type="entry name" value="Fer4_17"/>
    <property type="match status" value="1"/>
</dbReference>
<dbReference type="InterPro" id="IPR017900">
    <property type="entry name" value="4Fe4S_Fe_S_CS"/>
</dbReference>
<dbReference type="Proteomes" id="UP000070250">
    <property type="component" value="Chromosome"/>
</dbReference>
<dbReference type="InterPro" id="IPR011538">
    <property type="entry name" value="Nuo51_FMN-bd"/>
</dbReference>
<keyword evidence="8" id="KW-1278">Translocase</keyword>
<feature type="domain" description="4Fe-4S ferredoxin-type" evidence="10">
    <location>
        <begin position="385"/>
        <end position="414"/>
    </location>
</feature>
<dbReference type="InterPro" id="IPR026902">
    <property type="entry name" value="RnfC_N"/>
</dbReference>
<keyword evidence="6 8" id="KW-0408">Iron</keyword>
<dbReference type="RefSeq" id="WP_066918941.1">
    <property type="nucleotide sequence ID" value="NZ_CP011971.1"/>
</dbReference>
<evidence type="ECO:0000259" key="10">
    <source>
        <dbReference type="PROSITE" id="PS51379"/>
    </source>
</evidence>
<evidence type="ECO:0000256" key="3">
    <source>
        <dbReference type="ARBA" id="ARBA00022723"/>
    </source>
</evidence>
<dbReference type="Pfam" id="PF10531">
    <property type="entry name" value="SLBB"/>
    <property type="match status" value="1"/>
</dbReference>
<dbReference type="SUPFAM" id="SSF46548">
    <property type="entry name" value="alpha-helical ferredoxin"/>
    <property type="match status" value="1"/>
</dbReference>
<feature type="binding site" evidence="8">
    <location>
        <position position="442"/>
    </location>
    <ligand>
        <name>[4Fe-4S] cluster</name>
        <dbReference type="ChEBI" id="CHEBI:49883"/>
        <label>2</label>
    </ligand>
</feature>
<sequence>MSPAPRREARDTSLTVPPAPGGRMHGGLRLDGHKQRSTRRPLRAAGESDMYVLPLDQHVGAPATPRVRPGESVLTGQVIGEAAGAWLHSPVSGIVKAIELRPAAQHLGAPTLSVVIANDGRDRRGEYQTKRSFEQYSPRELCEHIGRGGIVGLGGGAFPAASKLLSAPIHTRRATTGDRPTWLLLNAMECEPYISCDDMLLREHARDVLLGASILMHAIGARHCTIALEDDTPQAEQAVREALAEAADERIRIVILPRRYPAGSERQLIETLFGIEVPFDGLPADVGVICQNVGTAAAAARWLRDGEPLIRRIVTVTGDGVREPADLEVLLGTPIATLIEDCGGYTPRMSRLIMGGSMMGVSLPHDALPIIKASQCIIAASSLDLQPRSAEMPCIRCGDCAQVCPARLLPQQLHWHVHMENLEAAGNLEALERHGLMDCIECGCCDYVCPSQIPLVERFREAKPALERARMQPVEAAAARARFQARNVRLARLEEEHRARLAAKRRRPGEPRSG</sequence>
<keyword evidence="8" id="KW-1003">Cell membrane</keyword>
<feature type="binding site" evidence="8">
    <location>
        <position position="404"/>
    </location>
    <ligand>
        <name>[4Fe-4S] cluster</name>
        <dbReference type="ChEBI" id="CHEBI:49883"/>
        <label>2</label>
    </ligand>
</feature>
<dbReference type="PROSITE" id="PS51379">
    <property type="entry name" value="4FE4S_FER_2"/>
    <property type="match status" value="2"/>
</dbReference>
<proteinExistence type="inferred from homology"/>
<dbReference type="GO" id="GO:0022900">
    <property type="term" value="P:electron transport chain"/>
    <property type="evidence" value="ECO:0007669"/>
    <property type="project" value="UniProtKB-UniRule"/>
</dbReference>
<feature type="binding site" evidence="8">
    <location>
        <position position="449"/>
    </location>
    <ligand>
        <name>[4Fe-4S] cluster</name>
        <dbReference type="ChEBI" id="CHEBI:49883"/>
        <label>1</label>
    </ligand>
</feature>
<keyword evidence="1 8" id="KW-0813">Transport</keyword>
<reference evidence="11 12" key="1">
    <citation type="submission" date="2015-06" db="EMBL/GenBank/DDBJ databases">
        <title>A Comprehensive Approach to Explore the Metabolic and Phylogenetic Diversity of Bacterial Steroid Degradation in the Environment: Testosterone as an Example.</title>
        <authorList>
            <person name="Yang F.-C."/>
            <person name="Chen Y.-L."/>
            <person name="Yu C.-P."/>
            <person name="Tang S.-L."/>
            <person name="Wang P.-H."/>
            <person name="Ismail W."/>
            <person name="Wang C.-H."/>
            <person name="Yang C.-Y."/>
            <person name="Chiang Y.-R."/>
        </authorList>
    </citation>
    <scope>NUCLEOTIDE SEQUENCE [LARGE SCALE GENOMIC DNA]</scope>
    <source>
        <strain evidence="11 12">DSM 18526</strain>
    </source>
</reference>
<dbReference type="NCBIfam" id="TIGR01945">
    <property type="entry name" value="rnfC"/>
    <property type="match status" value="1"/>
</dbReference>
<organism evidence="11 12">
    <name type="scientific">Steroidobacter denitrificans</name>
    <dbReference type="NCBI Taxonomy" id="465721"/>
    <lineage>
        <taxon>Bacteria</taxon>
        <taxon>Pseudomonadati</taxon>
        <taxon>Pseudomonadota</taxon>
        <taxon>Gammaproteobacteria</taxon>
        <taxon>Steroidobacterales</taxon>
        <taxon>Steroidobacteraceae</taxon>
        <taxon>Steroidobacter</taxon>
    </lineage>
</organism>
<dbReference type="GO" id="GO:0051539">
    <property type="term" value="F:4 iron, 4 sulfur cluster binding"/>
    <property type="evidence" value="ECO:0007669"/>
    <property type="project" value="UniProtKB-KW"/>
</dbReference>
<feature type="binding site" evidence="8">
    <location>
        <position position="445"/>
    </location>
    <ligand>
        <name>[4Fe-4S] cluster</name>
        <dbReference type="ChEBI" id="CHEBI:49883"/>
        <label>2</label>
    </ligand>
</feature>
<dbReference type="SUPFAM" id="SSF142019">
    <property type="entry name" value="Nqo1 FMN-binding domain-like"/>
    <property type="match status" value="1"/>
</dbReference>
<evidence type="ECO:0000256" key="7">
    <source>
        <dbReference type="ARBA" id="ARBA00023014"/>
    </source>
</evidence>
<dbReference type="InterPro" id="IPR037225">
    <property type="entry name" value="Nuo51_FMN-bd_sf"/>
</dbReference>
<dbReference type="STRING" id="465721.ACG33_04080"/>
<dbReference type="PROSITE" id="PS00198">
    <property type="entry name" value="4FE4S_FER_1"/>
    <property type="match status" value="1"/>
</dbReference>
<protein>
    <recommendedName>
        <fullName evidence="8">Ion-translocating oxidoreductase complex subunit C</fullName>
        <ecNumber evidence="8">7.-.-.-</ecNumber>
    </recommendedName>
    <alternativeName>
        <fullName evidence="8">Rnf electron transport complex subunit C</fullName>
    </alternativeName>
</protein>
<comment type="subunit">
    <text evidence="8">The complex is composed of six subunits: RnfA, RnfB, RnfC, RnfD, RnfE and RnfG.</text>
</comment>
<feature type="binding site" evidence="8">
    <location>
        <position position="400"/>
    </location>
    <ligand>
        <name>[4Fe-4S] cluster</name>
        <dbReference type="ChEBI" id="CHEBI:49883"/>
        <label>1</label>
    </ligand>
</feature>
<dbReference type="InterPro" id="IPR019554">
    <property type="entry name" value="Soluble_ligand-bd"/>
</dbReference>
<evidence type="ECO:0000256" key="5">
    <source>
        <dbReference type="ARBA" id="ARBA00022982"/>
    </source>
</evidence>
<feature type="binding site" evidence="8">
    <location>
        <position position="439"/>
    </location>
    <ligand>
        <name>[4Fe-4S] cluster</name>
        <dbReference type="ChEBI" id="CHEBI:49883"/>
        <label>2</label>
    </ligand>
</feature>
<dbReference type="Gene3D" id="3.40.50.11540">
    <property type="entry name" value="NADH-ubiquinone oxidoreductase 51kDa subunit"/>
    <property type="match status" value="1"/>
</dbReference>
<dbReference type="PANTHER" id="PTHR43034:SF2">
    <property type="entry name" value="ION-TRANSLOCATING OXIDOREDUCTASE COMPLEX SUBUNIT C"/>
    <property type="match status" value="1"/>
</dbReference>
<accession>A0A127F7C0</accession>
<comment type="cofactor">
    <cofactor evidence="8">
        <name>[4Fe-4S] cluster</name>
        <dbReference type="ChEBI" id="CHEBI:49883"/>
    </cofactor>
    <text evidence="8">Binds 2 [4Fe-4S] clusters per subunit.</text>
</comment>
<keyword evidence="2 8" id="KW-0004">4Fe-4S</keyword>
<dbReference type="EC" id="7.-.-.-" evidence="8"/>
<feature type="binding site" evidence="8">
    <location>
        <position position="397"/>
    </location>
    <ligand>
        <name>[4Fe-4S] cluster</name>
        <dbReference type="ChEBI" id="CHEBI:49883"/>
        <label>1</label>
    </ligand>
</feature>
<dbReference type="GO" id="GO:0046872">
    <property type="term" value="F:metal ion binding"/>
    <property type="evidence" value="ECO:0007669"/>
    <property type="project" value="UniProtKB-KW"/>
</dbReference>
<dbReference type="OrthoDB" id="9767754at2"/>
<comment type="similarity">
    <text evidence="8">Belongs to the 4Fe4S bacterial-type ferredoxin family. RnfC subfamily.</text>
</comment>
<keyword evidence="12" id="KW-1185">Reference proteome</keyword>
<dbReference type="InterPro" id="IPR017896">
    <property type="entry name" value="4Fe4S_Fe-S-bd"/>
</dbReference>